<keyword evidence="2" id="KW-0808">Transferase</keyword>
<keyword evidence="2" id="KW-0418">Kinase</keyword>
<reference evidence="2 3" key="1">
    <citation type="journal article" date="2018" name="BMC Genomics">
        <title>Genomic comparison of Trypanosoma conorhini and Trypanosoma rangeli to Trypanosoma cruzi strains of high and low virulence.</title>
        <authorList>
            <person name="Bradwell K.R."/>
            <person name="Koparde V.N."/>
            <person name="Matveyev A.V."/>
            <person name="Serrano M.G."/>
            <person name="Alves J.M."/>
            <person name="Parikh H."/>
            <person name="Huang B."/>
            <person name="Lee V."/>
            <person name="Espinosa-Alvarez O."/>
            <person name="Ortiz P.A."/>
            <person name="Costa-Martins A.G."/>
            <person name="Teixeira M.M."/>
            <person name="Buck G.A."/>
        </authorList>
    </citation>
    <scope>NUCLEOTIDE SEQUENCE [LARGE SCALE GENOMIC DNA]</scope>
    <source>
        <strain evidence="2 3">AM80</strain>
    </source>
</reference>
<dbReference type="Proteomes" id="UP000283634">
    <property type="component" value="Unassembled WGS sequence"/>
</dbReference>
<feature type="region of interest" description="Disordered" evidence="1">
    <location>
        <begin position="1"/>
        <end position="36"/>
    </location>
</feature>
<sequence>MQKPLSTLQEQQPFGSEWQPSDVKRNTPSKVKRCGKVVTSRKNVGKGAGKELSPEERVEAIKRIKGAKSKINMAELRQNMLRKRFQLFDELNTLPTDDVPIVIELQQSLRSARISEAAPVDLPEGSPTVRPKSRFIEDIAAVFEMHSAGGVKIALEELEDAASLLCQYKLSNYGLY</sequence>
<accession>A0A422NEX7</accession>
<dbReference type="RefSeq" id="XP_029237843.1">
    <property type="nucleotide sequence ID" value="XM_029382263.1"/>
</dbReference>
<protein>
    <submittedName>
        <fullName evidence="2">Serine/threonine-protein kinase NEK1</fullName>
    </submittedName>
</protein>
<evidence type="ECO:0000313" key="3">
    <source>
        <dbReference type="Proteomes" id="UP000283634"/>
    </source>
</evidence>
<dbReference type="AlphaFoldDB" id="A0A422NEX7"/>
<dbReference type="EMBL" id="MKGL01000177">
    <property type="protein sequence ID" value="RNF03997.1"/>
    <property type="molecule type" value="Genomic_DNA"/>
</dbReference>
<gene>
    <name evidence="2" type="ORF">TraAM80_05383</name>
</gene>
<evidence type="ECO:0000313" key="2">
    <source>
        <dbReference type="EMBL" id="RNF03997.1"/>
    </source>
</evidence>
<dbReference type="GeneID" id="40329316"/>
<evidence type="ECO:0000256" key="1">
    <source>
        <dbReference type="SAM" id="MobiDB-lite"/>
    </source>
</evidence>
<name>A0A422NEX7_TRYRA</name>
<dbReference type="VEuPathDB" id="TriTrypDB:TRSC58_03494"/>
<feature type="compositionally biased region" description="Polar residues" evidence="1">
    <location>
        <begin position="1"/>
        <end position="14"/>
    </location>
</feature>
<dbReference type="GO" id="GO:0016301">
    <property type="term" value="F:kinase activity"/>
    <property type="evidence" value="ECO:0007669"/>
    <property type="project" value="UniProtKB-KW"/>
</dbReference>
<comment type="caution">
    <text evidence="2">The sequence shown here is derived from an EMBL/GenBank/DDBJ whole genome shotgun (WGS) entry which is preliminary data.</text>
</comment>
<organism evidence="2 3">
    <name type="scientific">Trypanosoma rangeli</name>
    <dbReference type="NCBI Taxonomy" id="5698"/>
    <lineage>
        <taxon>Eukaryota</taxon>
        <taxon>Discoba</taxon>
        <taxon>Euglenozoa</taxon>
        <taxon>Kinetoplastea</taxon>
        <taxon>Metakinetoplastina</taxon>
        <taxon>Trypanosomatida</taxon>
        <taxon>Trypanosomatidae</taxon>
        <taxon>Trypanosoma</taxon>
        <taxon>Herpetosoma</taxon>
    </lineage>
</organism>
<keyword evidence="3" id="KW-1185">Reference proteome</keyword>
<proteinExistence type="predicted"/>